<dbReference type="PROSITE" id="PS50109">
    <property type="entry name" value="HIS_KIN"/>
    <property type="match status" value="1"/>
</dbReference>
<dbReference type="SUPFAM" id="SSF47384">
    <property type="entry name" value="Homodimeric domain of signal transducing histidine kinase"/>
    <property type="match status" value="1"/>
</dbReference>
<keyword evidence="11 15" id="KW-0472">Membrane</keyword>
<dbReference type="InterPro" id="IPR036890">
    <property type="entry name" value="HATPase_C_sf"/>
</dbReference>
<feature type="domain" description="Response regulatory" evidence="17">
    <location>
        <begin position="805"/>
        <end position="921"/>
    </location>
</feature>
<evidence type="ECO:0000313" key="19">
    <source>
        <dbReference type="EMBL" id="NMH60023.1"/>
    </source>
</evidence>
<evidence type="ECO:0000256" key="14">
    <source>
        <dbReference type="SAM" id="Coils"/>
    </source>
</evidence>
<evidence type="ECO:0000256" key="11">
    <source>
        <dbReference type="ARBA" id="ARBA00023136"/>
    </source>
</evidence>
<dbReference type="PANTHER" id="PTHR45339:SF1">
    <property type="entry name" value="HYBRID SIGNAL TRANSDUCTION HISTIDINE KINASE J"/>
    <property type="match status" value="1"/>
</dbReference>
<keyword evidence="10" id="KW-0902">Two-component regulatory system</keyword>
<evidence type="ECO:0000256" key="13">
    <source>
        <dbReference type="PROSITE-ProRule" id="PRU00169"/>
    </source>
</evidence>
<name>A0ABX1R2M5_9ALTE</name>
<dbReference type="Gene3D" id="1.10.287.130">
    <property type="match status" value="1"/>
</dbReference>
<evidence type="ECO:0000256" key="6">
    <source>
        <dbReference type="ARBA" id="ARBA00022692"/>
    </source>
</evidence>
<keyword evidence="8" id="KW-0067">ATP-binding</keyword>
<comment type="catalytic activity">
    <reaction evidence="1">
        <text>ATP + protein L-histidine = ADP + protein N-phospho-L-histidine.</text>
        <dbReference type="EC" id="2.7.13.3"/>
    </reaction>
</comment>
<keyword evidence="14" id="KW-0175">Coiled coil</keyword>
<protein>
    <recommendedName>
        <fullName evidence="3">histidine kinase</fullName>
        <ecNumber evidence="3">2.7.13.3</ecNumber>
    </recommendedName>
</protein>
<proteinExistence type="predicted"/>
<feature type="transmembrane region" description="Helical" evidence="15">
    <location>
        <begin position="211"/>
        <end position="230"/>
    </location>
</feature>
<feature type="modified residue" description="4-aspartylphosphate" evidence="13">
    <location>
        <position position="854"/>
    </location>
</feature>
<dbReference type="PROSITE" id="PS50110">
    <property type="entry name" value="RESPONSE_REGULATORY"/>
    <property type="match status" value="1"/>
</dbReference>
<dbReference type="InterPro" id="IPR036097">
    <property type="entry name" value="HisK_dim/P_sf"/>
</dbReference>
<evidence type="ECO:0000256" key="7">
    <source>
        <dbReference type="ARBA" id="ARBA00022741"/>
    </source>
</evidence>
<evidence type="ECO:0000256" key="4">
    <source>
        <dbReference type="ARBA" id="ARBA00022475"/>
    </source>
</evidence>
<gene>
    <name evidence="19" type="ORF">HCJ96_08345</name>
</gene>
<evidence type="ECO:0000259" key="17">
    <source>
        <dbReference type="PROSITE" id="PS50110"/>
    </source>
</evidence>
<feature type="transmembrane region" description="Helical" evidence="15">
    <location>
        <begin position="183"/>
        <end position="204"/>
    </location>
</feature>
<dbReference type="InterPro" id="IPR003661">
    <property type="entry name" value="HisK_dim/P_dom"/>
</dbReference>
<dbReference type="Pfam" id="PF01627">
    <property type="entry name" value="Hpt"/>
    <property type="match status" value="1"/>
</dbReference>
<dbReference type="InterPro" id="IPR036641">
    <property type="entry name" value="HPT_dom_sf"/>
</dbReference>
<dbReference type="InterPro" id="IPR011622">
    <property type="entry name" value="7TMR_DISM_rcpt_extracell_dom2"/>
</dbReference>
<dbReference type="InterPro" id="IPR008207">
    <property type="entry name" value="Sig_transdc_His_kin_Hpt_dom"/>
</dbReference>
<evidence type="ECO:0000256" key="1">
    <source>
        <dbReference type="ARBA" id="ARBA00000085"/>
    </source>
</evidence>
<sequence>MSPLVMVKLILLVLVTFWSMTVQSQSTIQLFDANSQTNLANNFAFYFEGEQQLTISDALERRQSFQWHTEKNPNFGFHNNGLWLVSRFSNVSDETRWVFSINFSQLDKVDFYLVINGQVVQQSFQGKLQNAQRFRIPTLRSSLPDATPTELYIRVESHSSSLIVPLVVTPEPIHSFNMQLDSLLWGLFYGGLVILAVYNLVLYFGAREPALLAYVGYITAVLLWQFVWGGHIQLLASDGISPWIVSHTELIFIIIGISSGLFALFFLETKKHAPTAHPAVLSLIVIQGLLGVVCAIDVLPHVWKNNTVYGVGIVAILCYIYAGFEAFMNHFKPARYFIFAWGMLATGAVIGMVSLIGVLPSNTFTTYCFQVGVFLEAGLFSIALMEKSRSQLEAEVEQATDDLRNNMELIEEQNARLDIARKDAIKASNVKSQFLANMSHEIRTPLNAILGFSRELHHSPLPNEQQEQARIVSTAAESLLTIVNDVLDFSKIEAGKLSINSQPFSPNLLLEEMVTLMAKSAHAKQLEFVYELAPLPEKLIGDMFRIKQVLNNLLSNALKFTNHGTITLSARGRSLPHGIYEIEIGVEDTGIGISRHDKKKLFTAFSQVDDSLNRNYQGTGLGLVICRELVRLMRGTLHLKSSPGQGSKFAVTLRMNQLSQKFSLTHSSEWTGKNIVLIDPVPETRHASASILRYLGAQVTSVESVNYLKRLPRTNPDYLFAVLPISKSSKRDSYLSEIIQYPAQKRILWYSGAEPFNHYPGLTQYFHTQLQMPLTLTKLDSLLYQKTDPYRDPKQNKIANLPGARILAVDDMDMNLKLLHTWLNNSPVVLTTTMSGQDAVNRCQTHEFDLILMDVQMPGMDGLQATKLIRKSALNLGTPIIAVTAHAFKEEQERLLASGMDDYLPKPIEIDSLVDLIQRWCRNIETPTPQLPSIDWQLALKRSNQNPAVSMELLDDFIKMLPESLRIINDTWDNNEFADLGAEIHRLHGACCYTGTPKLQDLTKQIESALKLKQYRVVDALMTDFINEAACVQIDGANKLEKLKSEHIFYQI</sequence>
<evidence type="ECO:0000256" key="8">
    <source>
        <dbReference type="ARBA" id="ARBA00022840"/>
    </source>
</evidence>
<dbReference type="PRINTS" id="PR00344">
    <property type="entry name" value="BCTRLSENSOR"/>
</dbReference>
<evidence type="ECO:0000256" key="5">
    <source>
        <dbReference type="ARBA" id="ARBA00022553"/>
    </source>
</evidence>
<feature type="modified residue" description="Phosphohistidine" evidence="12">
    <location>
        <position position="985"/>
    </location>
</feature>
<dbReference type="InterPro" id="IPR001789">
    <property type="entry name" value="Sig_transdc_resp-reg_receiver"/>
</dbReference>
<dbReference type="SMART" id="SM00448">
    <property type="entry name" value="REC"/>
    <property type="match status" value="1"/>
</dbReference>
<evidence type="ECO:0000259" key="16">
    <source>
        <dbReference type="PROSITE" id="PS50109"/>
    </source>
</evidence>
<dbReference type="InterPro" id="IPR011006">
    <property type="entry name" value="CheY-like_superfamily"/>
</dbReference>
<dbReference type="Gene3D" id="2.60.40.2380">
    <property type="match status" value="1"/>
</dbReference>
<evidence type="ECO:0000259" key="18">
    <source>
        <dbReference type="PROSITE" id="PS50894"/>
    </source>
</evidence>
<dbReference type="CDD" id="cd16922">
    <property type="entry name" value="HATPase_EvgS-ArcB-TorS-like"/>
    <property type="match status" value="1"/>
</dbReference>
<dbReference type="Pfam" id="PF07696">
    <property type="entry name" value="7TMR-DISMED2"/>
    <property type="match status" value="1"/>
</dbReference>
<feature type="domain" description="Histidine kinase" evidence="16">
    <location>
        <begin position="437"/>
        <end position="657"/>
    </location>
</feature>
<keyword evidence="9 15" id="KW-1133">Transmembrane helix</keyword>
<evidence type="ECO:0000256" key="15">
    <source>
        <dbReference type="SAM" id="Phobius"/>
    </source>
</evidence>
<dbReference type="InterPro" id="IPR011623">
    <property type="entry name" value="7TMR_DISM_rcpt_extracell_dom1"/>
</dbReference>
<keyword evidence="4" id="KW-1003">Cell membrane</keyword>
<dbReference type="EC" id="2.7.13.3" evidence="3"/>
<reference evidence="19 20" key="1">
    <citation type="submission" date="2020-03" db="EMBL/GenBank/DDBJ databases">
        <title>Alteromonas ponticola sp. nov., isolated from seawater.</title>
        <authorList>
            <person name="Yoon J.-H."/>
            <person name="Kim Y.-O."/>
        </authorList>
    </citation>
    <scope>NUCLEOTIDE SEQUENCE [LARGE SCALE GENOMIC DNA]</scope>
    <source>
        <strain evidence="19 20">MYP5</strain>
    </source>
</reference>
<feature type="transmembrane region" description="Helical" evidence="15">
    <location>
        <begin position="250"/>
        <end position="267"/>
    </location>
</feature>
<keyword evidence="6 15" id="KW-0812">Transmembrane</keyword>
<dbReference type="InterPro" id="IPR005467">
    <property type="entry name" value="His_kinase_dom"/>
</dbReference>
<feature type="transmembrane region" description="Helical" evidence="15">
    <location>
        <begin position="306"/>
        <end position="324"/>
    </location>
</feature>
<dbReference type="SUPFAM" id="SSF52172">
    <property type="entry name" value="CheY-like"/>
    <property type="match status" value="1"/>
</dbReference>
<feature type="transmembrane region" description="Helical" evidence="15">
    <location>
        <begin position="336"/>
        <end position="358"/>
    </location>
</feature>
<dbReference type="SUPFAM" id="SSF47226">
    <property type="entry name" value="Histidine-containing phosphotransfer domain, HPT domain"/>
    <property type="match status" value="1"/>
</dbReference>
<comment type="subcellular location">
    <subcellularLocation>
        <location evidence="2">Cell membrane</location>
        <topology evidence="2">Multi-pass membrane protein</topology>
    </subcellularLocation>
</comment>
<dbReference type="Gene3D" id="3.40.50.2300">
    <property type="match status" value="1"/>
</dbReference>
<dbReference type="CDD" id="cd00082">
    <property type="entry name" value="HisKA"/>
    <property type="match status" value="1"/>
</dbReference>
<evidence type="ECO:0000256" key="12">
    <source>
        <dbReference type="PROSITE-ProRule" id="PRU00110"/>
    </source>
</evidence>
<dbReference type="Pfam" id="PF07695">
    <property type="entry name" value="7TMR-DISM_7TM"/>
    <property type="match status" value="1"/>
</dbReference>
<evidence type="ECO:0000256" key="9">
    <source>
        <dbReference type="ARBA" id="ARBA00022989"/>
    </source>
</evidence>
<comment type="caution">
    <text evidence="19">The sequence shown here is derived from an EMBL/GenBank/DDBJ whole genome shotgun (WGS) entry which is preliminary data.</text>
</comment>
<evidence type="ECO:0000313" key="20">
    <source>
        <dbReference type="Proteomes" id="UP000709336"/>
    </source>
</evidence>
<dbReference type="SMART" id="SM00388">
    <property type="entry name" value="HisKA"/>
    <property type="match status" value="1"/>
</dbReference>
<dbReference type="RefSeq" id="WP_169210585.1">
    <property type="nucleotide sequence ID" value="NZ_JAATNW010000004.1"/>
</dbReference>
<accession>A0ABX1R2M5</accession>
<dbReference type="CDD" id="cd17546">
    <property type="entry name" value="REC_hyHK_CKI1_RcsC-like"/>
    <property type="match status" value="1"/>
</dbReference>
<keyword evidence="7" id="KW-0547">Nucleotide-binding</keyword>
<evidence type="ECO:0000256" key="2">
    <source>
        <dbReference type="ARBA" id="ARBA00004651"/>
    </source>
</evidence>
<feature type="transmembrane region" description="Helical" evidence="15">
    <location>
        <begin position="279"/>
        <end position="300"/>
    </location>
</feature>
<dbReference type="InterPro" id="IPR003594">
    <property type="entry name" value="HATPase_dom"/>
</dbReference>
<dbReference type="SUPFAM" id="SSF55874">
    <property type="entry name" value="ATPase domain of HSP90 chaperone/DNA topoisomerase II/histidine kinase"/>
    <property type="match status" value="1"/>
</dbReference>
<dbReference type="Pfam" id="PF00072">
    <property type="entry name" value="Response_reg"/>
    <property type="match status" value="1"/>
</dbReference>
<dbReference type="Gene3D" id="1.20.120.160">
    <property type="entry name" value="HPT domain"/>
    <property type="match status" value="1"/>
</dbReference>
<organism evidence="19 20">
    <name type="scientific">Alteromonas ponticola</name>
    <dbReference type="NCBI Taxonomy" id="2720613"/>
    <lineage>
        <taxon>Bacteria</taxon>
        <taxon>Pseudomonadati</taxon>
        <taxon>Pseudomonadota</taxon>
        <taxon>Gammaproteobacteria</taxon>
        <taxon>Alteromonadales</taxon>
        <taxon>Alteromonadaceae</taxon>
        <taxon>Alteromonas/Salinimonas group</taxon>
        <taxon>Alteromonas</taxon>
    </lineage>
</organism>
<keyword evidence="20" id="KW-1185">Reference proteome</keyword>
<feature type="coiled-coil region" evidence="14">
    <location>
        <begin position="382"/>
        <end position="420"/>
    </location>
</feature>
<dbReference type="Proteomes" id="UP000709336">
    <property type="component" value="Unassembled WGS sequence"/>
</dbReference>
<evidence type="ECO:0000256" key="3">
    <source>
        <dbReference type="ARBA" id="ARBA00012438"/>
    </source>
</evidence>
<evidence type="ECO:0000256" key="10">
    <source>
        <dbReference type="ARBA" id="ARBA00023012"/>
    </source>
</evidence>
<dbReference type="EMBL" id="JAATNW010000004">
    <property type="protein sequence ID" value="NMH60023.1"/>
    <property type="molecule type" value="Genomic_DNA"/>
</dbReference>
<dbReference type="Pfam" id="PF00512">
    <property type="entry name" value="HisKA"/>
    <property type="match status" value="1"/>
</dbReference>
<dbReference type="Gene3D" id="3.30.565.10">
    <property type="entry name" value="Histidine kinase-like ATPase, C-terminal domain"/>
    <property type="match status" value="1"/>
</dbReference>
<dbReference type="SMART" id="SM00387">
    <property type="entry name" value="HATPase_c"/>
    <property type="match status" value="1"/>
</dbReference>
<dbReference type="InterPro" id="IPR004358">
    <property type="entry name" value="Sig_transdc_His_kin-like_C"/>
</dbReference>
<dbReference type="PANTHER" id="PTHR45339">
    <property type="entry name" value="HYBRID SIGNAL TRANSDUCTION HISTIDINE KINASE J"/>
    <property type="match status" value="1"/>
</dbReference>
<dbReference type="PROSITE" id="PS50894">
    <property type="entry name" value="HPT"/>
    <property type="match status" value="1"/>
</dbReference>
<feature type="domain" description="HPt" evidence="18">
    <location>
        <begin position="946"/>
        <end position="1043"/>
    </location>
</feature>
<keyword evidence="5 13" id="KW-0597">Phosphoprotein</keyword>
<dbReference type="Pfam" id="PF02518">
    <property type="entry name" value="HATPase_c"/>
    <property type="match status" value="1"/>
</dbReference>